<evidence type="ECO:0000313" key="1">
    <source>
        <dbReference type="EMBL" id="KAH6617553.1"/>
    </source>
</evidence>
<reference evidence="1 2" key="1">
    <citation type="journal article" date="2021" name="Nat. Commun.">
        <title>Genetic determinants of endophytism in the Arabidopsis root mycobiome.</title>
        <authorList>
            <person name="Mesny F."/>
            <person name="Miyauchi S."/>
            <person name="Thiergart T."/>
            <person name="Pickel B."/>
            <person name="Atanasova L."/>
            <person name="Karlsson M."/>
            <person name="Huettel B."/>
            <person name="Barry K.W."/>
            <person name="Haridas S."/>
            <person name="Chen C."/>
            <person name="Bauer D."/>
            <person name="Andreopoulos W."/>
            <person name="Pangilinan J."/>
            <person name="LaButti K."/>
            <person name="Riley R."/>
            <person name="Lipzen A."/>
            <person name="Clum A."/>
            <person name="Drula E."/>
            <person name="Henrissat B."/>
            <person name="Kohler A."/>
            <person name="Grigoriev I.V."/>
            <person name="Martin F.M."/>
            <person name="Hacquard S."/>
        </authorList>
    </citation>
    <scope>NUCLEOTIDE SEQUENCE [LARGE SCALE GENOMIC DNA]</scope>
    <source>
        <strain evidence="1 2">MPI-SDFR-AT-0079</strain>
    </source>
</reference>
<proteinExistence type="predicted"/>
<name>A0ACB7P028_9PEZI</name>
<comment type="caution">
    <text evidence="1">The sequence shown here is derived from an EMBL/GenBank/DDBJ whole genome shotgun (WGS) entry which is preliminary data.</text>
</comment>
<organism evidence="1 2">
    <name type="scientific">Chaetomium tenue</name>
    <dbReference type="NCBI Taxonomy" id="1854479"/>
    <lineage>
        <taxon>Eukaryota</taxon>
        <taxon>Fungi</taxon>
        <taxon>Dikarya</taxon>
        <taxon>Ascomycota</taxon>
        <taxon>Pezizomycotina</taxon>
        <taxon>Sordariomycetes</taxon>
        <taxon>Sordariomycetidae</taxon>
        <taxon>Sordariales</taxon>
        <taxon>Chaetomiaceae</taxon>
        <taxon>Chaetomium</taxon>
    </lineage>
</organism>
<accession>A0ACB7P028</accession>
<sequence length="204" mass="22006">MVHQGSALAPQKRYSDTHANSNHMQPTNQPTTTPTVLIMHARCSLRQLPAPAALQAVGPGPRTAQSASGLHGQGDGAPTQLARHITLRSPDHNIDLLQQHLAADTHEELELARRPVGDTDADDARLGPSPHFVDAAGLEADYAVFLVWRNGRPGRLVEVSIHGKMDGVVVLSDVDGFQIEANESRNVERQVVVLCLLRVSVPRA</sequence>
<evidence type="ECO:0000313" key="2">
    <source>
        <dbReference type="Proteomes" id="UP000724584"/>
    </source>
</evidence>
<dbReference type="EMBL" id="JAGIZQ010000007">
    <property type="protein sequence ID" value="KAH6617553.1"/>
    <property type="molecule type" value="Genomic_DNA"/>
</dbReference>
<dbReference type="Proteomes" id="UP000724584">
    <property type="component" value="Unassembled WGS sequence"/>
</dbReference>
<protein>
    <submittedName>
        <fullName evidence="1">Uncharacterized protein</fullName>
    </submittedName>
</protein>
<keyword evidence="2" id="KW-1185">Reference proteome</keyword>
<gene>
    <name evidence="1" type="ORF">F5144DRAFT_395247</name>
</gene>